<dbReference type="PROSITE" id="PS50294">
    <property type="entry name" value="WD_REPEATS_REGION"/>
    <property type="match status" value="5"/>
</dbReference>
<dbReference type="PROSITE" id="PS00678">
    <property type="entry name" value="WD_REPEATS_1"/>
    <property type="match status" value="2"/>
</dbReference>
<dbReference type="SUPFAM" id="SSF50998">
    <property type="entry name" value="Quinoprotein alcohol dehydrogenase-like"/>
    <property type="match status" value="1"/>
</dbReference>
<keyword evidence="6" id="KW-1185">Reference proteome</keyword>
<evidence type="ECO:0000313" key="6">
    <source>
        <dbReference type="Proteomes" id="UP001497512"/>
    </source>
</evidence>
<sequence>MAIQRSNSSVENEEEEAEDAVFVNYNDVMQEINIDEEGDMEEENNDDEEAEEVEDSVHAFTGHEGPVYSLACNPADATLVATGGGDDITFLWRIGEGDFHHTLQGHTDSVAALAFSSDGQLLASGGLDGIVNVWESSTGTLRHKLEGPGDAIEWVKWHPRGKLVLAGSEDFTAWLWNAETGACMTVLSGHGGSVTCGDFTPDGRTICTGGEDGSFRVWNPRTGESTRVVQGHPFHTEGLTCLSISSDSTIAITGSTDTNACLVNIQTGRVAGALTEHTKSVETTGFADGLPMVATGGMEGKLIIWDLQTLSARATCEHEDGVVKLLWSPMSQVIYTGCLDGKVRAWDGRTGNCEHVYQGHKDSILDIALTKDGRFILSGSDDNTARAFEVL</sequence>
<dbReference type="PROSITE" id="PS50082">
    <property type="entry name" value="WD_REPEATS_2"/>
    <property type="match status" value="7"/>
</dbReference>
<feature type="repeat" description="WD" evidence="3">
    <location>
        <begin position="357"/>
        <end position="391"/>
    </location>
</feature>
<dbReference type="SMART" id="SM00320">
    <property type="entry name" value="WD40"/>
    <property type="match status" value="8"/>
</dbReference>
<gene>
    <name evidence="5" type="ORF">CSSPTR1EN2_LOCUS5419</name>
</gene>
<evidence type="ECO:0000256" key="4">
    <source>
        <dbReference type="SAM" id="MobiDB-lite"/>
    </source>
</evidence>
<feature type="compositionally biased region" description="Low complexity" evidence="4">
    <location>
        <begin position="1"/>
        <end position="10"/>
    </location>
</feature>
<dbReference type="Gene3D" id="2.130.10.10">
    <property type="entry name" value="YVTN repeat-like/Quinoprotein amine dehydrogenase"/>
    <property type="match status" value="1"/>
</dbReference>
<proteinExistence type="predicted"/>
<name>A0ABP0TMS7_9BRYO</name>
<dbReference type="InterPro" id="IPR051179">
    <property type="entry name" value="WD_repeat_multifunction"/>
</dbReference>
<feature type="repeat" description="WD" evidence="3">
    <location>
        <begin position="274"/>
        <end position="315"/>
    </location>
</feature>
<accession>A0ABP0TMS7</accession>
<evidence type="ECO:0000256" key="3">
    <source>
        <dbReference type="PROSITE-ProRule" id="PRU00221"/>
    </source>
</evidence>
<evidence type="ECO:0000256" key="2">
    <source>
        <dbReference type="ARBA" id="ARBA00022737"/>
    </source>
</evidence>
<feature type="repeat" description="WD" evidence="3">
    <location>
        <begin position="103"/>
        <end position="144"/>
    </location>
</feature>
<dbReference type="Proteomes" id="UP001497512">
    <property type="component" value="Chromosome 13"/>
</dbReference>
<dbReference type="PANTHER" id="PTHR19857:SF8">
    <property type="entry name" value="ANGIO-ASSOCIATED MIGRATORY CELL PROTEIN"/>
    <property type="match status" value="1"/>
</dbReference>
<organism evidence="5 6">
    <name type="scientific">Sphagnum troendelagicum</name>
    <dbReference type="NCBI Taxonomy" id="128251"/>
    <lineage>
        <taxon>Eukaryota</taxon>
        <taxon>Viridiplantae</taxon>
        <taxon>Streptophyta</taxon>
        <taxon>Embryophyta</taxon>
        <taxon>Bryophyta</taxon>
        <taxon>Sphagnophytina</taxon>
        <taxon>Sphagnopsida</taxon>
        <taxon>Sphagnales</taxon>
        <taxon>Sphagnaceae</taxon>
        <taxon>Sphagnum</taxon>
    </lineage>
</organism>
<feature type="region of interest" description="Disordered" evidence="4">
    <location>
        <begin position="1"/>
        <end position="21"/>
    </location>
</feature>
<protein>
    <recommendedName>
        <fullName evidence="7">Angio-associated migratory cell protein</fullName>
    </recommendedName>
</protein>
<evidence type="ECO:0008006" key="7">
    <source>
        <dbReference type="Google" id="ProtNLM"/>
    </source>
</evidence>
<evidence type="ECO:0000256" key="1">
    <source>
        <dbReference type="ARBA" id="ARBA00022574"/>
    </source>
</evidence>
<dbReference type="CDD" id="cd00200">
    <property type="entry name" value="WD40"/>
    <property type="match status" value="1"/>
</dbReference>
<dbReference type="InterPro" id="IPR015943">
    <property type="entry name" value="WD40/YVTN_repeat-like_dom_sf"/>
</dbReference>
<reference evidence="5" key="1">
    <citation type="submission" date="2024-02" db="EMBL/GenBank/DDBJ databases">
        <authorList>
            <consortium name="ELIXIR-Norway"/>
            <consortium name="Elixir Norway"/>
        </authorList>
    </citation>
    <scope>NUCLEOTIDE SEQUENCE</scope>
</reference>
<feature type="repeat" description="WD" evidence="3">
    <location>
        <begin position="60"/>
        <end position="102"/>
    </location>
</feature>
<keyword evidence="1 3" id="KW-0853">WD repeat</keyword>
<dbReference type="Pfam" id="PF00400">
    <property type="entry name" value="WD40"/>
    <property type="match status" value="7"/>
</dbReference>
<feature type="repeat" description="WD" evidence="3">
    <location>
        <begin position="315"/>
        <end position="356"/>
    </location>
</feature>
<dbReference type="PANTHER" id="PTHR19857">
    <property type="entry name" value="MITOCHONDRIAL DIVISION PROTEIN 1-RELATED"/>
    <property type="match status" value="1"/>
</dbReference>
<dbReference type="InterPro" id="IPR001680">
    <property type="entry name" value="WD40_rpt"/>
</dbReference>
<feature type="repeat" description="WD" evidence="3">
    <location>
        <begin position="187"/>
        <end position="228"/>
    </location>
</feature>
<keyword evidence="2" id="KW-0677">Repeat</keyword>
<evidence type="ECO:0000313" key="5">
    <source>
        <dbReference type="EMBL" id="CAK9200462.1"/>
    </source>
</evidence>
<dbReference type="InterPro" id="IPR011047">
    <property type="entry name" value="Quinoprotein_ADH-like_sf"/>
</dbReference>
<feature type="repeat" description="WD" evidence="3">
    <location>
        <begin position="145"/>
        <end position="186"/>
    </location>
</feature>
<dbReference type="InterPro" id="IPR019775">
    <property type="entry name" value="WD40_repeat_CS"/>
</dbReference>
<dbReference type="EMBL" id="OZ019905">
    <property type="protein sequence ID" value="CAK9200462.1"/>
    <property type="molecule type" value="Genomic_DNA"/>
</dbReference>